<reference evidence="2 3" key="2">
    <citation type="journal article" date="2024" name="Microb. Biotechnol.">
        <title>The involvement of multiple ABC transporters in daunorubicin efflux in Streptomyces coeruleorubidus.</title>
        <authorList>
            <person name="Dong J."/>
            <person name="Ning J."/>
            <person name="Tian Y."/>
            <person name="Li H."/>
            <person name="Chen H."/>
            <person name="Guan W."/>
        </authorList>
    </citation>
    <scope>NUCLEOTIDE SEQUENCE [LARGE SCALE GENOMIC DNA]</scope>
    <source>
        <strain evidence="2 3">CICC 11043</strain>
    </source>
</reference>
<protein>
    <submittedName>
        <fullName evidence="2">Uncharacterized protein</fullName>
    </submittedName>
</protein>
<name>A0ABZ0KCS1_STRC4</name>
<gene>
    <name evidence="2" type="ORF">R5U08_15485</name>
</gene>
<evidence type="ECO:0000256" key="1">
    <source>
        <dbReference type="SAM" id="MobiDB-lite"/>
    </source>
</evidence>
<proteinExistence type="predicted"/>
<feature type="region of interest" description="Disordered" evidence="1">
    <location>
        <begin position="1"/>
        <end position="64"/>
    </location>
</feature>
<keyword evidence="3" id="KW-1185">Reference proteome</keyword>
<accession>A0ABZ0KCS1</accession>
<dbReference type="RefSeq" id="WP_193504848.1">
    <property type="nucleotide sequence ID" value="NZ_BMSO01000006.1"/>
</dbReference>
<dbReference type="Proteomes" id="UP001305002">
    <property type="component" value="Chromosome"/>
</dbReference>
<organism evidence="2 3">
    <name type="scientific">Streptomyces coeruleorubidus</name>
    <dbReference type="NCBI Taxonomy" id="116188"/>
    <lineage>
        <taxon>Bacteria</taxon>
        <taxon>Bacillati</taxon>
        <taxon>Actinomycetota</taxon>
        <taxon>Actinomycetes</taxon>
        <taxon>Kitasatosporales</taxon>
        <taxon>Streptomycetaceae</taxon>
        <taxon>Streptomyces</taxon>
    </lineage>
</organism>
<sequence>MPVRHLRRPLPLLRDLPVQGVPVASPGGPRHVDRPGTAAPPPPGHRTTAGHTVTAHQPADTGGQ</sequence>
<evidence type="ECO:0000313" key="3">
    <source>
        <dbReference type="Proteomes" id="UP001305002"/>
    </source>
</evidence>
<evidence type="ECO:0000313" key="2">
    <source>
        <dbReference type="EMBL" id="WOT35446.1"/>
    </source>
</evidence>
<reference evidence="2 3" key="1">
    <citation type="journal article" date="2021" name="J. Microbiol. Biotechnol.">
        <title>An Efficient Markerless Deletion System Suitable for the Industrial Strains of Streptomyces.</title>
        <authorList>
            <person name="Dong J."/>
            <person name="Wei J."/>
            <person name="Li H."/>
            <person name="Zhao S."/>
            <person name="Guan W."/>
        </authorList>
    </citation>
    <scope>NUCLEOTIDE SEQUENCE [LARGE SCALE GENOMIC DNA]</scope>
    <source>
        <strain evidence="2 3">CICC 11043</strain>
    </source>
</reference>
<dbReference type="EMBL" id="CP137524">
    <property type="protein sequence ID" value="WOT35446.1"/>
    <property type="molecule type" value="Genomic_DNA"/>
</dbReference>